<protein>
    <submittedName>
        <fullName evidence="2">Uncharacterized protein</fullName>
    </submittedName>
</protein>
<keyword evidence="3" id="KW-1185">Reference proteome</keyword>
<dbReference type="RefSeq" id="WP_399620365.1">
    <property type="nucleotide sequence ID" value="NZ_JBITYT010000016.1"/>
</dbReference>
<proteinExistence type="predicted"/>
<reference evidence="2 3" key="1">
    <citation type="submission" date="2024-10" db="EMBL/GenBank/DDBJ databases">
        <title>The Natural Products Discovery Center: Release of the First 8490 Sequenced Strains for Exploring Actinobacteria Biosynthetic Diversity.</title>
        <authorList>
            <person name="Kalkreuter E."/>
            <person name="Kautsar S.A."/>
            <person name="Yang D."/>
            <person name="Bader C.D."/>
            <person name="Teijaro C.N."/>
            <person name="Fluegel L."/>
            <person name="Davis C.M."/>
            <person name="Simpson J.R."/>
            <person name="Lauterbach L."/>
            <person name="Steele A.D."/>
            <person name="Gui C."/>
            <person name="Meng S."/>
            <person name="Li G."/>
            <person name="Viehrig K."/>
            <person name="Ye F."/>
            <person name="Su P."/>
            <person name="Kiefer A.F."/>
            <person name="Nichols A."/>
            <person name="Cepeda A.J."/>
            <person name="Yan W."/>
            <person name="Fan B."/>
            <person name="Jiang Y."/>
            <person name="Adhikari A."/>
            <person name="Zheng C.-J."/>
            <person name="Schuster L."/>
            <person name="Cowan T.M."/>
            <person name="Smanski M.J."/>
            <person name="Chevrette M.G."/>
            <person name="De Carvalho L.P.S."/>
            <person name="Shen B."/>
        </authorList>
    </citation>
    <scope>NUCLEOTIDE SEQUENCE [LARGE SCALE GENOMIC DNA]</scope>
    <source>
        <strain evidence="2 3">NPDC053346</strain>
    </source>
</reference>
<accession>A0ABW8D086</accession>
<gene>
    <name evidence="2" type="ORF">ACIGW0_28465</name>
</gene>
<name>A0ABW8D086_STRBI</name>
<sequence length="94" mass="10697">MRTDGRSHLPLRAGITLGAVLTAPLLLLAGGFAYDRLVRHLYRDGGPGPYAKEEGWVHPGYFVMTNELVRALTWPTRRWNAHLRHTSTRSRPRH</sequence>
<dbReference type="Proteomes" id="UP001614391">
    <property type="component" value="Unassembled WGS sequence"/>
</dbReference>
<evidence type="ECO:0000313" key="2">
    <source>
        <dbReference type="EMBL" id="MFI9123278.1"/>
    </source>
</evidence>
<feature type="transmembrane region" description="Helical" evidence="1">
    <location>
        <begin position="12"/>
        <end position="34"/>
    </location>
</feature>
<keyword evidence="1" id="KW-1133">Transmembrane helix</keyword>
<organism evidence="2 3">
    <name type="scientific">Streptomyces bikiniensis</name>
    <dbReference type="NCBI Taxonomy" id="1896"/>
    <lineage>
        <taxon>Bacteria</taxon>
        <taxon>Bacillati</taxon>
        <taxon>Actinomycetota</taxon>
        <taxon>Actinomycetes</taxon>
        <taxon>Kitasatosporales</taxon>
        <taxon>Streptomycetaceae</taxon>
        <taxon>Streptomyces</taxon>
    </lineage>
</organism>
<evidence type="ECO:0000256" key="1">
    <source>
        <dbReference type="SAM" id="Phobius"/>
    </source>
</evidence>
<dbReference type="EMBL" id="JBITYT010000016">
    <property type="protein sequence ID" value="MFI9123278.1"/>
    <property type="molecule type" value="Genomic_DNA"/>
</dbReference>
<evidence type="ECO:0000313" key="3">
    <source>
        <dbReference type="Proteomes" id="UP001614391"/>
    </source>
</evidence>
<keyword evidence="1" id="KW-0812">Transmembrane</keyword>
<keyword evidence="1" id="KW-0472">Membrane</keyword>
<comment type="caution">
    <text evidence="2">The sequence shown here is derived from an EMBL/GenBank/DDBJ whole genome shotgun (WGS) entry which is preliminary data.</text>
</comment>